<dbReference type="Proteomes" id="UP000694523">
    <property type="component" value="Unplaced"/>
</dbReference>
<evidence type="ECO:0000256" key="1">
    <source>
        <dbReference type="ARBA" id="ARBA00010665"/>
    </source>
</evidence>
<reference evidence="4" key="2">
    <citation type="submission" date="2025-09" db="UniProtKB">
        <authorList>
            <consortium name="Ensembl"/>
        </authorList>
    </citation>
    <scope>IDENTIFICATION</scope>
</reference>
<comment type="similarity">
    <text evidence="1">Belongs to the intercrine alpha (chemokine CxC) family.</text>
</comment>
<dbReference type="InterPro" id="IPR036048">
    <property type="entry name" value="Interleukin_8-like_sf"/>
</dbReference>
<dbReference type="InterPro" id="IPR033899">
    <property type="entry name" value="CXC_Chemokine_domain"/>
</dbReference>
<dbReference type="GO" id="GO:0006955">
    <property type="term" value="P:immune response"/>
    <property type="evidence" value="ECO:0007669"/>
    <property type="project" value="InterPro"/>
</dbReference>
<organism evidence="4 5">
    <name type="scientific">Neogobius melanostomus</name>
    <name type="common">round goby</name>
    <dbReference type="NCBI Taxonomy" id="47308"/>
    <lineage>
        <taxon>Eukaryota</taxon>
        <taxon>Metazoa</taxon>
        <taxon>Chordata</taxon>
        <taxon>Craniata</taxon>
        <taxon>Vertebrata</taxon>
        <taxon>Euteleostomi</taxon>
        <taxon>Actinopterygii</taxon>
        <taxon>Neopterygii</taxon>
        <taxon>Teleostei</taxon>
        <taxon>Neoteleostei</taxon>
        <taxon>Acanthomorphata</taxon>
        <taxon>Gobiaria</taxon>
        <taxon>Gobiiformes</taxon>
        <taxon>Gobioidei</taxon>
        <taxon>Gobiidae</taxon>
        <taxon>Benthophilinae</taxon>
        <taxon>Neogobiini</taxon>
        <taxon>Neogobius</taxon>
    </lineage>
</organism>
<dbReference type="GO" id="GO:0005615">
    <property type="term" value="C:extracellular space"/>
    <property type="evidence" value="ECO:0007669"/>
    <property type="project" value="UniProtKB-KW"/>
</dbReference>
<dbReference type="Gene3D" id="2.40.50.40">
    <property type="match status" value="1"/>
</dbReference>
<evidence type="ECO:0000259" key="3">
    <source>
        <dbReference type="SMART" id="SM00199"/>
    </source>
</evidence>
<dbReference type="AlphaFoldDB" id="A0A8C6U0V3"/>
<evidence type="ECO:0000313" key="5">
    <source>
        <dbReference type="Proteomes" id="UP000694523"/>
    </source>
</evidence>
<keyword evidence="2" id="KW-0202">Cytokine</keyword>
<name>A0A8C6U0V3_9GOBI</name>
<dbReference type="Ensembl" id="ENSNMLT00000031688.1">
    <property type="protein sequence ID" value="ENSNMLP00000028375.1"/>
    <property type="gene ID" value="ENSNMLG00000018050.1"/>
</dbReference>
<keyword evidence="5" id="KW-1185">Reference proteome</keyword>
<dbReference type="GO" id="GO:0006952">
    <property type="term" value="P:defense response"/>
    <property type="evidence" value="ECO:0007669"/>
    <property type="project" value="InterPro"/>
</dbReference>
<evidence type="ECO:0000256" key="2">
    <source>
        <dbReference type="ARBA" id="ARBA00022514"/>
    </source>
</evidence>
<dbReference type="PRINTS" id="PR00437">
    <property type="entry name" value="SMALLCYTKCXC"/>
</dbReference>
<reference evidence="4" key="1">
    <citation type="submission" date="2025-08" db="UniProtKB">
        <authorList>
            <consortium name="Ensembl"/>
        </authorList>
    </citation>
    <scope>IDENTIFICATION</scope>
</reference>
<proteinExistence type="inferred from homology"/>
<dbReference type="Pfam" id="PF00048">
    <property type="entry name" value="IL8"/>
    <property type="match status" value="1"/>
</dbReference>
<dbReference type="CDD" id="cd00273">
    <property type="entry name" value="Chemokine_CXC"/>
    <property type="match status" value="1"/>
</dbReference>
<dbReference type="SUPFAM" id="SSF54117">
    <property type="entry name" value="Interleukin 8-like chemokines"/>
    <property type="match status" value="1"/>
</dbReference>
<accession>A0A8C6U0V3</accession>
<sequence>ILSKPRHEDAAIYTALQPRLGCRCVGTSPQKLKPNSVRKIEVFPVCGTCRRMEIRITLKRGRVVCVDPNKEWVQQLLLDVQK</sequence>
<dbReference type="InterPro" id="IPR001089">
    <property type="entry name" value="Chemokine_CXC"/>
</dbReference>
<protein>
    <recommendedName>
        <fullName evidence="3">Chemokine interleukin-8-like domain-containing protein</fullName>
    </recommendedName>
</protein>
<dbReference type="InterPro" id="IPR001811">
    <property type="entry name" value="Chemokine_IL8-like_dom"/>
</dbReference>
<evidence type="ECO:0000313" key="4">
    <source>
        <dbReference type="Ensembl" id="ENSNMLP00000028375.1"/>
    </source>
</evidence>
<dbReference type="GO" id="GO:0008009">
    <property type="term" value="F:chemokine activity"/>
    <property type="evidence" value="ECO:0007669"/>
    <property type="project" value="InterPro"/>
</dbReference>
<feature type="domain" description="Chemokine interleukin-8-like" evidence="3">
    <location>
        <begin position="19"/>
        <end position="80"/>
    </location>
</feature>
<dbReference type="SMART" id="SM00199">
    <property type="entry name" value="SCY"/>
    <property type="match status" value="1"/>
</dbReference>